<dbReference type="KEGG" id="amic:Ami3637_02075"/>
<dbReference type="InterPro" id="IPR013974">
    <property type="entry name" value="SAF"/>
</dbReference>
<dbReference type="Pfam" id="PF08666">
    <property type="entry name" value="SAF"/>
    <property type="match status" value="1"/>
</dbReference>
<dbReference type="Gene3D" id="3.90.1210.10">
    <property type="entry name" value="Antifreeze-like/N-acetylneuraminic acid synthase C-terminal domain"/>
    <property type="match status" value="1"/>
</dbReference>
<protein>
    <submittedName>
        <fullName evidence="2">Flp pilus assembly protein CpaB</fullName>
    </submittedName>
</protein>
<evidence type="ECO:0000259" key="1">
    <source>
        <dbReference type="SMART" id="SM00858"/>
    </source>
</evidence>
<dbReference type="AlphaFoldDB" id="A0A6P1MIB9"/>
<gene>
    <name evidence="2" type="primary">cpaB</name>
    <name evidence="2" type="ORF">Ami3637_02075</name>
</gene>
<accession>A0A6P1MIB9</accession>
<dbReference type="NCBIfam" id="TIGR03177">
    <property type="entry name" value="pilus_cpaB"/>
    <property type="match status" value="1"/>
</dbReference>
<dbReference type="SMART" id="SM00858">
    <property type="entry name" value="SAF"/>
    <property type="match status" value="1"/>
</dbReference>
<evidence type="ECO:0000313" key="3">
    <source>
        <dbReference type="Proteomes" id="UP000463883"/>
    </source>
</evidence>
<dbReference type="RefSeq" id="WP_162361120.1">
    <property type="nucleotide sequence ID" value="NZ_CP047591.1"/>
</dbReference>
<feature type="domain" description="SAF" evidence="1">
    <location>
        <begin position="35"/>
        <end position="97"/>
    </location>
</feature>
<sequence>MKKTKLLALITAILTGVLVFIFFNTLSNHNETDRAGIVVAIQDIPADTPITDSMVKVSQLPREAILSDAISDTSLVIGKVANSEIMTGEQILASKIVTAGDTAGASLSYILKPGMRAMTIAVDGVSGVGYMIEPGNHVDILAQYNQQETAFTKLIAQNVKVLAVDSALSNKDKASEKNAAYSTITLQVSPEQVLDLGYYEFTGHLCVVVRSPLDGKLINLPIKQ</sequence>
<dbReference type="EMBL" id="CP047591">
    <property type="protein sequence ID" value="QHI71346.1"/>
    <property type="molecule type" value="Genomic_DNA"/>
</dbReference>
<organism evidence="2 3">
    <name type="scientific">Aminipila terrae</name>
    <dbReference type="NCBI Taxonomy" id="2697030"/>
    <lineage>
        <taxon>Bacteria</taxon>
        <taxon>Bacillati</taxon>
        <taxon>Bacillota</taxon>
        <taxon>Clostridia</taxon>
        <taxon>Peptostreptococcales</taxon>
        <taxon>Anaerovoracaceae</taxon>
        <taxon>Aminipila</taxon>
    </lineage>
</organism>
<proteinExistence type="predicted"/>
<dbReference type="InterPro" id="IPR017592">
    <property type="entry name" value="Pilus_assmbl_Flp-typ_CpaB"/>
</dbReference>
<reference evidence="2 3" key="1">
    <citation type="submission" date="2020-01" db="EMBL/GenBank/DDBJ databases">
        <title>Genomic analysis of Aminipila sp. CBA3637.</title>
        <authorList>
            <person name="Kim Y.B."/>
            <person name="Roh S.W."/>
        </authorList>
    </citation>
    <scope>NUCLEOTIDE SEQUENCE [LARGE SCALE GENOMIC DNA]</scope>
    <source>
        <strain evidence="2 3">CBA3637</strain>
    </source>
</reference>
<evidence type="ECO:0000313" key="2">
    <source>
        <dbReference type="EMBL" id="QHI71346.1"/>
    </source>
</evidence>
<keyword evidence="3" id="KW-1185">Reference proteome</keyword>
<dbReference type="Proteomes" id="UP000463883">
    <property type="component" value="Chromosome"/>
</dbReference>
<name>A0A6P1MIB9_9FIRM</name>
<dbReference type="CDD" id="cd11614">
    <property type="entry name" value="SAF_CpaB_FlgA_like"/>
    <property type="match status" value="1"/>
</dbReference>
<dbReference type="InterPro" id="IPR031571">
    <property type="entry name" value="RcpC_dom"/>
</dbReference>
<dbReference type="Pfam" id="PF16976">
    <property type="entry name" value="RcpC"/>
    <property type="match status" value="1"/>
</dbReference>